<dbReference type="GO" id="GO:0006310">
    <property type="term" value="P:DNA recombination"/>
    <property type="evidence" value="ECO:0007669"/>
    <property type="project" value="UniProtKB-KW"/>
</dbReference>
<dbReference type="KEGG" id="thyd:TTHT_0401"/>
<keyword evidence="2" id="KW-1133">Transmembrane helix</keyword>
<dbReference type="RefSeq" id="WP_201328342.1">
    <property type="nucleotide sequence ID" value="NZ_AP017470.1"/>
</dbReference>
<reference evidence="3 4" key="1">
    <citation type="journal article" date="2012" name="Extremophiles">
        <title>Thermotomaculum hydrothermale gen. nov., sp. nov., a novel heterotrophic thermophile within the phylum Acidobacteria from a deep-sea hydrothermal vent chimney in the Southern Okinawa Trough.</title>
        <authorList>
            <person name="Izumi H."/>
            <person name="Nunoura T."/>
            <person name="Miyazaki M."/>
            <person name="Mino S."/>
            <person name="Toki T."/>
            <person name="Takai K."/>
            <person name="Sako Y."/>
            <person name="Sawabe T."/>
            <person name="Nakagawa S."/>
        </authorList>
    </citation>
    <scope>NUCLEOTIDE SEQUENCE [LARGE SCALE GENOMIC DNA]</scope>
    <source>
        <strain evidence="3 4">AC55</strain>
    </source>
</reference>
<gene>
    <name evidence="3" type="ORF">TTHT_0401</name>
</gene>
<keyword evidence="4" id="KW-1185">Reference proteome</keyword>
<accession>A0A7R6PPJ5</accession>
<evidence type="ECO:0000313" key="3">
    <source>
        <dbReference type="EMBL" id="BBB32006.1"/>
    </source>
</evidence>
<evidence type="ECO:0000256" key="1">
    <source>
        <dbReference type="ARBA" id="ARBA00023172"/>
    </source>
</evidence>
<dbReference type="SUPFAM" id="SSF56349">
    <property type="entry name" value="DNA breaking-rejoining enzymes"/>
    <property type="match status" value="1"/>
</dbReference>
<keyword evidence="1" id="KW-0233">DNA recombination</keyword>
<dbReference type="InterPro" id="IPR011010">
    <property type="entry name" value="DNA_brk_join_enz"/>
</dbReference>
<evidence type="ECO:0000313" key="4">
    <source>
        <dbReference type="Proteomes" id="UP000595564"/>
    </source>
</evidence>
<dbReference type="Proteomes" id="UP000595564">
    <property type="component" value="Chromosome"/>
</dbReference>
<dbReference type="InterPro" id="IPR013762">
    <property type="entry name" value="Integrase-like_cat_sf"/>
</dbReference>
<keyword evidence="2" id="KW-0472">Membrane</keyword>
<proteinExistence type="predicted"/>
<evidence type="ECO:0000256" key="2">
    <source>
        <dbReference type="SAM" id="Phobius"/>
    </source>
</evidence>
<keyword evidence="2" id="KW-0812">Transmembrane</keyword>
<feature type="transmembrane region" description="Helical" evidence="2">
    <location>
        <begin position="39"/>
        <end position="61"/>
    </location>
</feature>
<protein>
    <submittedName>
        <fullName evidence="3">Uncharacterized protein</fullName>
    </submittedName>
</protein>
<dbReference type="Gene3D" id="1.10.443.10">
    <property type="entry name" value="Intergrase catalytic core"/>
    <property type="match status" value="1"/>
</dbReference>
<dbReference type="EMBL" id="AP017470">
    <property type="protein sequence ID" value="BBB32006.1"/>
    <property type="molecule type" value="Genomic_DNA"/>
</dbReference>
<dbReference type="GO" id="GO:0003677">
    <property type="term" value="F:DNA binding"/>
    <property type="evidence" value="ECO:0007669"/>
    <property type="project" value="InterPro"/>
</dbReference>
<organism evidence="3 4">
    <name type="scientific">Thermotomaculum hydrothermale</name>
    <dbReference type="NCBI Taxonomy" id="981385"/>
    <lineage>
        <taxon>Bacteria</taxon>
        <taxon>Pseudomonadati</taxon>
        <taxon>Acidobacteriota</taxon>
        <taxon>Holophagae</taxon>
        <taxon>Thermotomaculales</taxon>
        <taxon>Thermotomaculaceae</taxon>
        <taxon>Thermotomaculum</taxon>
    </lineage>
</organism>
<dbReference type="AlphaFoldDB" id="A0A7R6PPJ5"/>
<name>A0A7R6PPJ5_9BACT</name>
<dbReference type="GO" id="GO:0015074">
    <property type="term" value="P:DNA integration"/>
    <property type="evidence" value="ECO:0007669"/>
    <property type="project" value="InterPro"/>
</dbReference>
<sequence>MVLLETNNYFKTGKSALYKISIAGKIPKVKIEFENYNKVIILLRHFFIACLLQTVIGLINIMEFLNHKSSKTTEVYTYVTTKNLSATKNPFDNL</sequence>